<evidence type="ECO:0008006" key="4">
    <source>
        <dbReference type="Google" id="ProtNLM"/>
    </source>
</evidence>
<sequence length="121" mass="13595">MRLKTGVPIVLAVLSLWLTAGCQAQAVQQTSSTRQAEKPQASEWMDSGISRYNKMMNSGTEQSGDGTFQAFMKDYIMKSAQQALDKGADLSKYKWLTIQDGKVTAVDWNQYQQFVSQFKKI</sequence>
<dbReference type="PROSITE" id="PS51257">
    <property type="entry name" value="PROKAR_LIPOPROTEIN"/>
    <property type="match status" value="1"/>
</dbReference>
<reference evidence="2" key="1">
    <citation type="submission" date="2022-07" db="EMBL/GenBank/DDBJ databases">
        <authorList>
            <person name="Li W.-J."/>
            <person name="Deng Q.-Q."/>
        </authorList>
    </citation>
    <scope>NUCLEOTIDE SEQUENCE</scope>
    <source>
        <strain evidence="2">SYSU M60031</strain>
    </source>
</reference>
<protein>
    <recommendedName>
        <fullName evidence="4">Lipoprotein</fullName>
    </recommendedName>
</protein>
<accession>A0AA41X825</accession>
<evidence type="ECO:0000256" key="1">
    <source>
        <dbReference type="SAM" id="SignalP"/>
    </source>
</evidence>
<name>A0AA41X825_9BACI</name>
<keyword evidence="1" id="KW-0732">Signal</keyword>
<dbReference type="AlphaFoldDB" id="A0AA41X825"/>
<feature type="chain" id="PRO_5041428726" description="Lipoprotein" evidence="1">
    <location>
        <begin position="27"/>
        <end position="121"/>
    </location>
</feature>
<proteinExistence type="predicted"/>
<evidence type="ECO:0000313" key="3">
    <source>
        <dbReference type="Proteomes" id="UP001156102"/>
    </source>
</evidence>
<dbReference type="Gene3D" id="3.40.50.1820">
    <property type="entry name" value="alpha/beta hydrolase"/>
    <property type="match status" value="1"/>
</dbReference>
<feature type="signal peptide" evidence="1">
    <location>
        <begin position="1"/>
        <end position="26"/>
    </location>
</feature>
<evidence type="ECO:0000313" key="2">
    <source>
        <dbReference type="EMBL" id="MCP8968003.1"/>
    </source>
</evidence>
<gene>
    <name evidence="2" type="ORF">NK662_05550</name>
</gene>
<dbReference type="EMBL" id="JANCLT010000002">
    <property type="protein sequence ID" value="MCP8968003.1"/>
    <property type="molecule type" value="Genomic_DNA"/>
</dbReference>
<keyword evidence="3" id="KW-1185">Reference proteome</keyword>
<dbReference type="InterPro" id="IPR029058">
    <property type="entry name" value="AB_hydrolase_fold"/>
</dbReference>
<comment type="caution">
    <text evidence="2">The sequence shown here is derived from an EMBL/GenBank/DDBJ whole genome shotgun (WGS) entry which is preliminary data.</text>
</comment>
<dbReference type="Proteomes" id="UP001156102">
    <property type="component" value="Unassembled WGS sequence"/>
</dbReference>
<dbReference type="RefSeq" id="WP_254757906.1">
    <property type="nucleotide sequence ID" value="NZ_JANCLT010000002.1"/>
</dbReference>
<organism evidence="2 3">
    <name type="scientific">Ectobacillus ponti</name>
    <dbReference type="NCBI Taxonomy" id="2961894"/>
    <lineage>
        <taxon>Bacteria</taxon>
        <taxon>Bacillati</taxon>
        <taxon>Bacillota</taxon>
        <taxon>Bacilli</taxon>
        <taxon>Bacillales</taxon>
        <taxon>Bacillaceae</taxon>
        <taxon>Ectobacillus</taxon>
    </lineage>
</organism>